<dbReference type="InterPro" id="IPR009080">
    <property type="entry name" value="tRNAsynth_Ia_anticodon-bd"/>
</dbReference>
<dbReference type="EMBL" id="BQFW01000010">
    <property type="protein sequence ID" value="GJJ75112.1"/>
    <property type="molecule type" value="Genomic_DNA"/>
</dbReference>
<dbReference type="SMART" id="SM00836">
    <property type="entry name" value="DALR_1"/>
    <property type="match status" value="1"/>
</dbReference>
<comment type="similarity">
    <text evidence="1 10">Belongs to the class-I aminoacyl-tRNA synthetase family.</text>
</comment>
<gene>
    <name evidence="12" type="ORF">EMPS_07470</name>
</gene>
<keyword evidence="7 10" id="KW-0030">Aminoacyl-tRNA synthetase</keyword>
<keyword evidence="4 10" id="KW-0547">Nucleotide-binding</keyword>
<evidence type="ECO:0000256" key="4">
    <source>
        <dbReference type="ARBA" id="ARBA00022741"/>
    </source>
</evidence>
<keyword evidence="5 10" id="KW-0067">ATP-binding</keyword>
<dbReference type="SUPFAM" id="SSF52374">
    <property type="entry name" value="Nucleotidylyl transferase"/>
    <property type="match status" value="1"/>
</dbReference>
<dbReference type="GO" id="GO:0006420">
    <property type="term" value="P:arginyl-tRNA aminoacylation"/>
    <property type="evidence" value="ECO:0007669"/>
    <property type="project" value="InterPro"/>
</dbReference>
<evidence type="ECO:0000256" key="5">
    <source>
        <dbReference type="ARBA" id="ARBA00022840"/>
    </source>
</evidence>
<keyword evidence="13" id="KW-1185">Reference proteome</keyword>
<evidence type="ECO:0000256" key="6">
    <source>
        <dbReference type="ARBA" id="ARBA00022917"/>
    </source>
</evidence>
<dbReference type="Proteomes" id="UP000827284">
    <property type="component" value="Unassembled WGS sequence"/>
</dbReference>
<keyword evidence="6 10" id="KW-0648">Protein biosynthesis</keyword>
<evidence type="ECO:0000256" key="1">
    <source>
        <dbReference type="ARBA" id="ARBA00005594"/>
    </source>
</evidence>
<name>A0A9P3LYG5_9FUNG</name>
<proteinExistence type="inferred from homology"/>
<dbReference type="InterPro" id="IPR036695">
    <property type="entry name" value="Arg-tRNA-synth_N_sf"/>
</dbReference>
<evidence type="ECO:0000256" key="3">
    <source>
        <dbReference type="ARBA" id="ARBA00022598"/>
    </source>
</evidence>
<evidence type="ECO:0000256" key="10">
    <source>
        <dbReference type="RuleBase" id="RU363038"/>
    </source>
</evidence>
<dbReference type="Pfam" id="PF05746">
    <property type="entry name" value="DALR_1"/>
    <property type="match status" value="1"/>
</dbReference>
<dbReference type="GO" id="GO:0004814">
    <property type="term" value="F:arginine-tRNA ligase activity"/>
    <property type="evidence" value="ECO:0007669"/>
    <property type="project" value="UniProtKB-EC"/>
</dbReference>
<dbReference type="GO" id="GO:0032543">
    <property type="term" value="P:mitochondrial translation"/>
    <property type="evidence" value="ECO:0007669"/>
    <property type="project" value="TreeGrafter"/>
</dbReference>
<dbReference type="GO" id="GO:0005739">
    <property type="term" value="C:mitochondrion"/>
    <property type="evidence" value="ECO:0007669"/>
    <property type="project" value="TreeGrafter"/>
</dbReference>
<dbReference type="Gene3D" id="1.10.730.10">
    <property type="entry name" value="Isoleucyl-tRNA Synthetase, Domain 1"/>
    <property type="match status" value="1"/>
</dbReference>
<organism evidence="12 13">
    <name type="scientific">Entomortierella parvispora</name>
    <dbReference type="NCBI Taxonomy" id="205924"/>
    <lineage>
        <taxon>Eukaryota</taxon>
        <taxon>Fungi</taxon>
        <taxon>Fungi incertae sedis</taxon>
        <taxon>Mucoromycota</taxon>
        <taxon>Mortierellomycotina</taxon>
        <taxon>Mortierellomycetes</taxon>
        <taxon>Mortierellales</taxon>
        <taxon>Mortierellaceae</taxon>
        <taxon>Entomortierella</taxon>
    </lineage>
</organism>
<dbReference type="InterPro" id="IPR001278">
    <property type="entry name" value="Arg-tRNA-ligase"/>
</dbReference>
<dbReference type="PANTHER" id="PTHR11956:SF11">
    <property type="entry name" value="ARGININE--TRNA LIGASE, MITOCHONDRIAL-RELATED"/>
    <property type="match status" value="1"/>
</dbReference>
<dbReference type="InterPro" id="IPR035684">
    <property type="entry name" value="ArgRS_core"/>
</dbReference>
<dbReference type="Pfam" id="PF00750">
    <property type="entry name" value="tRNA-synt_1d"/>
    <property type="match status" value="1"/>
</dbReference>
<evidence type="ECO:0000256" key="9">
    <source>
        <dbReference type="ARBA" id="ARBA00049339"/>
    </source>
</evidence>
<dbReference type="FunFam" id="1.10.730.10:FF:000006">
    <property type="entry name" value="Arginyl-tRNA synthetase 2, mitochondrial"/>
    <property type="match status" value="1"/>
</dbReference>
<dbReference type="InterPro" id="IPR008909">
    <property type="entry name" value="DALR_anticod-bd"/>
</dbReference>
<evidence type="ECO:0000256" key="2">
    <source>
        <dbReference type="ARBA" id="ARBA00012837"/>
    </source>
</evidence>
<dbReference type="OrthoDB" id="68056at2759"/>
<dbReference type="CDD" id="cd07956">
    <property type="entry name" value="Anticodon_Ia_Arg"/>
    <property type="match status" value="1"/>
</dbReference>
<dbReference type="SUPFAM" id="SSF47323">
    <property type="entry name" value="Anticodon-binding domain of a subclass of class I aminoacyl-tRNA synthetases"/>
    <property type="match status" value="1"/>
</dbReference>
<feature type="domain" description="DALR anticodon binding" evidence="11">
    <location>
        <begin position="553"/>
        <end position="672"/>
    </location>
</feature>
<keyword evidence="3 10" id="KW-0436">Ligase</keyword>
<dbReference type="GO" id="GO:0005524">
    <property type="term" value="F:ATP binding"/>
    <property type="evidence" value="ECO:0007669"/>
    <property type="project" value="UniProtKB-KW"/>
</dbReference>
<comment type="caution">
    <text evidence="12">The sequence shown here is derived from an EMBL/GenBank/DDBJ whole genome shotgun (WGS) entry which is preliminary data.</text>
</comment>
<dbReference type="PRINTS" id="PR01038">
    <property type="entry name" value="TRNASYNTHARG"/>
</dbReference>
<dbReference type="PANTHER" id="PTHR11956">
    <property type="entry name" value="ARGINYL-TRNA SYNTHETASE"/>
    <property type="match status" value="1"/>
</dbReference>
<evidence type="ECO:0000256" key="8">
    <source>
        <dbReference type="ARBA" id="ARBA00033033"/>
    </source>
</evidence>
<dbReference type="EC" id="6.1.1.19" evidence="2"/>
<dbReference type="FunFam" id="3.40.50.620:FF:000058">
    <property type="entry name" value="Mitochondrial arginyl-tRNA synthetase"/>
    <property type="match status" value="1"/>
</dbReference>
<evidence type="ECO:0000313" key="13">
    <source>
        <dbReference type="Proteomes" id="UP000827284"/>
    </source>
</evidence>
<dbReference type="Gene3D" id="3.40.50.620">
    <property type="entry name" value="HUPs"/>
    <property type="match status" value="1"/>
</dbReference>
<protein>
    <recommendedName>
        <fullName evidence="2">arginine--tRNA ligase</fullName>
        <ecNumber evidence="2">6.1.1.19</ecNumber>
    </recommendedName>
    <alternativeName>
        <fullName evidence="8">Arginyl-tRNA synthetase</fullName>
    </alternativeName>
</protein>
<evidence type="ECO:0000313" key="12">
    <source>
        <dbReference type="EMBL" id="GJJ75112.1"/>
    </source>
</evidence>
<reference evidence="12" key="2">
    <citation type="journal article" date="2022" name="Microbiol. Resour. Announc.">
        <title>Whole-Genome Sequence of Entomortierella parvispora E1425, a Mucoromycotan Fungus Associated with Burkholderiaceae-Related Endosymbiotic Bacteria.</title>
        <authorList>
            <person name="Herlambang A."/>
            <person name="Guo Y."/>
            <person name="Takashima Y."/>
            <person name="Narisawa K."/>
            <person name="Ohta H."/>
            <person name="Nishizawa T."/>
        </authorList>
    </citation>
    <scope>NUCLEOTIDE SEQUENCE</scope>
    <source>
        <strain evidence="12">E1425</strain>
    </source>
</reference>
<reference evidence="12" key="1">
    <citation type="submission" date="2021-11" db="EMBL/GenBank/DDBJ databases">
        <authorList>
            <person name="Herlambang A."/>
            <person name="Guo Y."/>
            <person name="Takashima Y."/>
            <person name="Nishizawa T."/>
        </authorList>
    </citation>
    <scope>NUCLEOTIDE SEQUENCE</scope>
    <source>
        <strain evidence="12">E1425</strain>
    </source>
</reference>
<dbReference type="Gene3D" id="3.30.1360.70">
    <property type="entry name" value="Arginyl tRNA synthetase N-terminal domain"/>
    <property type="match status" value="1"/>
</dbReference>
<dbReference type="AlphaFoldDB" id="A0A9P3LYG5"/>
<evidence type="ECO:0000259" key="11">
    <source>
        <dbReference type="SMART" id="SM00836"/>
    </source>
</evidence>
<evidence type="ECO:0000256" key="7">
    <source>
        <dbReference type="ARBA" id="ARBA00023146"/>
    </source>
</evidence>
<dbReference type="InterPro" id="IPR014729">
    <property type="entry name" value="Rossmann-like_a/b/a_fold"/>
</dbReference>
<sequence length="672" mass="75042">MTSARFKNVIAGQLAMLTGGDSALIARAIDRPKVKGLGTFAIPLPRLFPSNTTLPKKKSKALDGALSTAQTASAGPGKAKRVLVRDQGNNSAKADLLSQLRHDFDTTGLIRSVTPAGQFLNFGVDEKQYTRDTIQDVILAETAKLRFLDSHKSDSELNASLKSSDHLGYGMDASIGKGQVVAIDYSSPNIAKPFHGGHLRGTILGNFASRLLRGFGYHVIGINYLGDWGKQYGLMAVGFDRYGDRAELVKDPIKHLYNVYVKINKDIVENPELDRKANEYFKRMEENDPMVLSLWQEFRSLSIDFYKVMYKRLGIEFDVYSGESESAQFVPQAYALLRETGLLQEQEDGAWTVDLTEYGLGVCTLRRADGTTLYLTRDVAACLQRAEKFKFDRHLYMIGDDQNLHMKRLFKIMELAFAKKLDPSTNHDKSHWSRNLEHISFGKVQGMSTRKGTAIFLEDILDTAQTTMLERMKENETRYEAVKQSIQQQQNDENSQGSSLDVLHNAQDGVKQVADKLGISAVVIQDFQAKSSKGYDFSWKRMTESTGNTGIYLQYAHARLCGIEEKSGTRLNFEARTELLSEPEAFDLANAISMYPEVTFSTLQTFEPSLIVNYLFGLSHAISTANQVLQVKPAMDAGDTELAESRRLLLWAARVTLGNGLRVLGLEPLERM</sequence>
<accession>A0A9P3LYG5</accession>
<comment type="catalytic activity">
    <reaction evidence="9">
        <text>tRNA(Arg) + L-arginine + ATP = L-arginyl-tRNA(Arg) + AMP + diphosphate</text>
        <dbReference type="Rhea" id="RHEA:20301"/>
        <dbReference type="Rhea" id="RHEA-COMP:9658"/>
        <dbReference type="Rhea" id="RHEA-COMP:9673"/>
        <dbReference type="ChEBI" id="CHEBI:30616"/>
        <dbReference type="ChEBI" id="CHEBI:32682"/>
        <dbReference type="ChEBI" id="CHEBI:33019"/>
        <dbReference type="ChEBI" id="CHEBI:78442"/>
        <dbReference type="ChEBI" id="CHEBI:78513"/>
        <dbReference type="ChEBI" id="CHEBI:456215"/>
        <dbReference type="EC" id="6.1.1.19"/>
    </reaction>
</comment>